<protein>
    <recommendedName>
        <fullName evidence="4">SpoVT-AbrB domain-containing protein</fullName>
    </recommendedName>
</protein>
<name>G9WJL9_9LACO</name>
<keyword evidence="1" id="KW-1133">Transmembrane helix</keyword>
<feature type="transmembrane region" description="Helical" evidence="1">
    <location>
        <begin position="160"/>
        <end position="178"/>
    </location>
</feature>
<evidence type="ECO:0000313" key="2">
    <source>
        <dbReference type="EMBL" id="EHN59064.1"/>
    </source>
</evidence>
<dbReference type="AlphaFoldDB" id="G9WJL9"/>
<dbReference type="EMBL" id="AFVZ01000001">
    <property type="protein sequence ID" value="EHN59064.1"/>
    <property type="molecule type" value="Genomic_DNA"/>
</dbReference>
<dbReference type="OrthoDB" id="2329326at2"/>
<keyword evidence="1" id="KW-0812">Transmembrane</keyword>
<feature type="transmembrane region" description="Helical" evidence="1">
    <location>
        <begin position="297"/>
        <end position="320"/>
    </location>
</feature>
<evidence type="ECO:0008006" key="4">
    <source>
        <dbReference type="Google" id="ProtNLM"/>
    </source>
</evidence>
<feature type="transmembrane region" description="Helical" evidence="1">
    <location>
        <begin position="327"/>
        <end position="347"/>
    </location>
</feature>
<gene>
    <name evidence="2" type="ORF">OKIT_0960</name>
</gene>
<accession>G9WJL9</accession>
<dbReference type="eggNOG" id="ENOG5032UTZ">
    <property type="taxonomic scope" value="Bacteria"/>
</dbReference>
<evidence type="ECO:0000256" key="1">
    <source>
        <dbReference type="SAM" id="Phobius"/>
    </source>
</evidence>
<sequence length="391" mass="44335">MVENQQIHISIPKKALDKLSLNYGDELLAQIDRDRIIIQPKPEKANSQTQSLRWFMLPALLAGVVALINFFIQKTRYVKLSGGNSISQITIYLAVVFGFVVFLAALLLLGGKQLVMASLWSKIRSVLTLSIAFTILNFSITSFCFYFIDLAFHGVMLDRYTSSALIAGFVGISCYLMMNAALSINFSTITTTLILTLVGGIFLSMITNKQQNWWQINFSYLGSNLSNNWWQFNFTLIFSASIMLTLIDYIFSLLSLIPKFITIQTRILRILLTGSSIAFGLVGVFQNNRAIDWLHQLHWWTSNLLVVFILLIIIGIRWLLPGITKEFLLTAYGFAGLLALSEILFQWVHYLSLTAFEIISFGLAFGWLILLMQNLNNLYLENAEIFTIEIK</sequence>
<reference evidence="2 3" key="1">
    <citation type="journal article" date="2012" name="PLoS ONE">
        <title>Functional divergence in the genus oenococcus as predicted by genome sequencing of the newly-described species, Oenococcus kitaharae.</title>
        <authorList>
            <person name="Borneman A.R."/>
            <person name="McCarthy J.M."/>
            <person name="Chambers P.J."/>
            <person name="Bartowsky E.J."/>
        </authorList>
    </citation>
    <scope>NUCLEOTIDE SEQUENCE [LARGE SCALE GENOMIC DNA]</scope>
    <source>
        <strain evidence="3">DSM17330</strain>
    </source>
</reference>
<feature type="transmembrane region" description="Helical" evidence="1">
    <location>
        <begin position="185"/>
        <end position="206"/>
    </location>
</feature>
<proteinExistence type="predicted"/>
<dbReference type="InterPro" id="IPR037914">
    <property type="entry name" value="SpoVT-AbrB_sf"/>
</dbReference>
<feature type="transmembrane region" description="Helical" evidence="1">
    <location>
        <begin position="123"/>
        <end position="148"/>
    </location>
</feature>
<feature type="transmembrane region" description="Helical" evidence="1">
    <location>
        <begin position="54"/>
        <end position="72"/>
    </location>
</feature>
<keyword evidence="1" id="KW-0472">Membrane</keyword>
<dbReference type="Proteomes" id="UP000004959">
    <property type="component" value="Chromosome"/>
</dbReference>
<comment type="caution">
    <text evidence="2">The sequence shown here is derived from an EMBL/GenBank/DDBJ whole genome shotgun (WGS) entry which is preliminary data.</text>
</comment>
<feature type="transmembrane region" description="Helical" evidence="1">
    <location>
        <begin position="353"/>
        <end position="372"/>
    </location>
</feature>
<dbReference type="SUPFAM" id="SSF89447">
    <property type="entry name" value="AbrB/MazE/MraZ-like"/>
    <property type="match status" value="1"/>
</dbReference>
<evidence type="ECO:0000313" key="3">
    <source>
        <dbReference type="Proteomes" id="UP000004959"/>
    </source>
</evidence>
<dbReference type="STRING" id="336988.NT96_05425"/>
<organism evidence="2 3">
    <name type="scientific">Oenococcus kitaharae DSM 17330</name>
    <dbReference type="NCBI Taxonomy" id="1045004"/>
    <lineage>
        <taxon>Bacteria</taxon>
        <taxon>Bacillati</taxon>
        <taxon>Bacillota</taxon>
        <taxon>Bacilli</taxon>
        <taxon>Lactobacillales</taxon>
        <taxon>Lactobacillaceae</taxon>
        <taxon>Oenococcus</taxon>
    </lineage>
</organism>
<feature type="transmembrane region" description="Helical" evidence="1">
    <location>
        <begin position="92"/>
        <end position="111"/>
    </location>
</feature>
<keyword evidence="3" id="KW-1185">Reference proteome</keyword>
<dbReference type="HOGENOM" id="CLU_058980_0_0_9"/>
<feature type="transmembrane region" description="Helical" evidence="1">
    <location>
        <begin position="267"/>
        <end position="285"/>
    </location>
</feature>
<feature type="transmembrane region" description="Helical" evidence="1">
    <location>
        <begin position="229"/>
        <end position="255"/>
    </location>
</feature>
<dbReference type="PATRIC" id="fig|1045004.4.peg.960"/>
<dbReference type="RefSeq" id="WP_007745757.1">
    <property type="nucleotide sequence ID" value="NZ_ATZG01000004.1"/>
</dbReference>